<dbReference type="InterPro" id="IPR057326">
    <property type="entry name" value="KR_dom"/>
</dbReference>
<dbReference type="SMART" id="SM00822">
    <property type="entry name" value="PKS_KR"/>
    <property type="match status" value="1"/>
</dbReference>
<feature type="domain" description="Ketoreductase" evidence="3">
    <location>
        <begin position="7"/>
        <end position="190"/>
    </location>
</feature>
<dbReference type="Gene3D" id="3.40.50.720">
    <property type="entry name" value="NAD(P)-binding Rossmann-like Domain"/>
    <property type="match status" value="1"/>
</dbReference>
<dbReference type="PANTHER" id="PTHR48107">
    <property type="entry name" value="NADPH-DEPENDENT ALDEHYDE REDUCTASE-LIKE PROTEIN, CHLOROPLASTIC-RELATED"/>
    <property type="match status" value="1"/>
</dbReference>
<name>A0ABY7T6V9_9SPHI</name>
<dbReference type="PANTHER" id="PTHR48107:SF7">
    <property type="entry name" value="RE15974P"/>
    <property type="match status" value="1"/>
</dbReference>
<proteinExistence type="inferred from homology"/>
<keyword evidence="5" id="KW-1185">Reference proteome</keyword>
<sequence>MKNSTVKTAIVTGASRGIGKAIAIKLAANGYQVVVNYANSEAEAQRVVAQIEQAGGIAIAVQADVSKIQQFENLFDMAEKTYGPVDVLINNAGVSKLSPIADSDDDLFDYLFNINVRGTVNGLKLAAKRLSQGGRIVNFSSTAVATSTPGMGLYVGTKAAVEAITKVFVKELRGRQITVNMIAPGLIQSEMFFEGKTAAQIAQMEKLSPLERFGSVDEVADAVAYLVSEDAGWVNGLLIRVNGGVA</sequence>
<protein>
    <submittedName>
        <fullName evidence="4">SDR family oxidoreductase</fullName>
    </submittedName>
</protein>
<gene>
    <name evidence="4" type="ORF">PQO05_25495</name>
</gene>
<dbReference type="InterPro" id="IPR002347">
    <property type="entry name" value="SDR_fam"/>
</dbReference>
<evidence type="ECO:0000256" key="2">
    <source>
        <dbReference type="ARBA" id="ARBA00023002"/>
    </source>
</evidence>
<evidence type="ECO:0000256" key="1">
    <source>
        <dbReference type="ARBA" id="ARBA00006484"/>
    </source>
</evidence>
<organism evidence="4 5">
    <name type="scientific">Mucilaginibacter jinjuensis</name>
    <dbReference type="NCBI Taxonomy" id="1176721"/>
    <lineage>
        <taxon>Bacteria</taxon>
        <taxon>Pseudomonadati</taxon>
        <taxon>Bacteroidota</taxon>
        <taxon>Sphingobacteriia</taxon>
        <taxon>Sphingobacteriales</taxon>
        <taxon>Sphingobacteriaceae</taxon>
        <taxon>Mucilaginibacter</taxon>
    </lineage>
</organism>
<evidence type="ECO:0000313" key="5">
    <source>
        <dbReference type="Proteomes" id="UP001216139"/>
    </source>
</evidence>
<dbReference type="EMBL" id="CP117167">
    <property type="protein sequence ID" value="WCT12086.1"/>
    <property type="molecule type" value="Genomic_DNA"/>
</dbReference>
<accession>A0ABY7T6V9</accession>
<keyword evidence="2" id="KW-0560">Oxidoreductase</keyword>
<evidence type="ECO:0000313" key="4">
    <source>
        <dbReference type="EMBL" id="WCT12086.1"/>
    </source>
</evidence>
<dbReference type="SUPFAM" id="SSF51735">
    <property type="entry name" value="NAD(P)-binding Rossmann-fold domains"/>
    <property type="match status" value="1"/>
</dbReference>
<dbReference type="InterPro" id="IPR036291">
    <property type="entry name" value="NAD(P)-bd_dom_sf"/>
</dbReference>
<comment type="similarity">
    <text evidence="1">Belongs to the short-chain dehydrogenases/reductases (SDR) family.</text>
</comment>
<evidence type="ECO:0000259" key="3">
    <source>
        <dbReference type="SMART" id="SM00822"/>
    </source>
</evidence>
<reference evidence="4 5" key="1">
    <citation type="submission" date="2023-02" db="EMBL/GenBank/DDBJ databases">
        <title>Genome sequence of Mucilaginibacter jinjuensis strain KACC 16571.</title>
        <authorList>
            <person name="Kim S."/>
            <person name="Heo J."/>
            <person name="Kwon S.-W."/>
        </authorList>
    </citation>
    <scope>NUCLEOTIDE SEQUENCE [LARGE SCALE GENOMIC DNA]</scope>
    <source>
        <strain evidence="4 5">KACC 16571</strain>
    </source>
</reference>
<dbReference type="PRINTS" id="PR00080">
    <property type="entry name" value="SDRFAMILY"/>
</dbReference>
<dbReference type="PRINTS" id="PR00081">
    <property type="entry name" value="GDHRDH"/>
</dbReference>
<dbReference type="RefSeq" id="WP_273630325.1">
    <property type="nucleotide sequence ID" value="NZ_CP117167.1"/>
</dbReference>
<dbReference type="Proteomes" id="UP001216139">
    <property type="component" value="Chromosome"/>
</dbReference>
<dbReference type="Pfam" id="PF13561">
    <property type="entry name" value="adh_short_C2"/>
    <property type="match status" value="1"/>
</dbReference>